<dbReference type="HOGENOM" id="CLU_056541_0_0_9"/>
<dbReference type="InterPro" id="IPR021462">
    <property type="entry name" value="DUF3114"/>
</dbReference>
<name>B4U416_STREM</name>
<evidence type="ECO:0000313" key="1">
    <source>
        <dbReference type="EMBL" id="ACG62733.1"/>
    </source>
</evidence>
<dbReference type="EMBL" id="CP001129">
    <property type="protein sequence ID" value="ACG62733.1"/>
    <property type="molecule type" value="Genomic_DNA"/>
</dbReference>
<dbReference type="AlphaFoldDB" id="B4U416"/>
<proteinExistence type="predicted"/>
<dbReference type="RefSeq" id="WP_012515995.1">
    <property type="nucleotide sequence ID" value="NC_011134.1"/>
</dbReference>
<dbReference type="KEGG" id="sez:Sez_1397"/>
<organism evidence="1 2">
    <name type="scientific">Streptococcus equi subsp. zooepidemicus (strain MGCS10565)</name>
    <dbReference type="NCBI Taxonomy" id="552526"/>
    <lineage>
        <taxon>Bacteria</taxon>
        <taxon>Bacillati</taxon>
        <taxon>Bacillota</taxon>
        <taxon>Bacilli</taxon>
        <taxon>Lactobacillales</taxon>
        <taxon>Streptococcaceae</taxon>
        <taxon>Streptococcus</taxon>
    </lineage>
</organism>
<evidence type="ECO:0008006" key="3">
    <source>
        <dbReference type="Google" id="ProtNLM"/>
    </source>
</evidence>
<gene>
    <name evidence="1" type="ordered locus">Sez_1397</name>
</gene>
<dbReference type="Pfam" id="PF11311">
    <property type="entry name" value="DUF3114"/>
    <property type="match status" value="1"/>
</dbReference>
<protein>
    <recommendedName>
        <fullName evidence="3">DUF3114 domain-containing protein</fullName>
    </recommendedName>
</protein>
<accession>B4U416</accession>
<sequence>MVKKGGQLMKQDMLARYQALKPYVRAGLSSVSLQLLAVASAIDDRLGSSTFFAIWQCEKQCRSPKELLGLVLDLVGMPIELSGRLEDTQALLSRFYPDLPPDHCFWVELAQMVSLAFPDKELAQQSALAKGLHQLRYLISSQQAQYIRSHFRSKGMTDAQALAIFLKDKKGPAFWRSQPDYTLMESARLHNKLKLVNGLASFPDHEISHNIKILLHFHTEFILDSQGRFLNEMDGELVTNKGIINGASFNYGTAGKRHWELDVAPISRHDPAFRKNCLAGYRAPKWLKRSWFQLSPPDFDYSYFNAKGFFSLNSKSCFALVKRQACAFRWQIWRSRFFK</sequence>
<evidence type="ECO:0000313" key="2">
    <source>
        <dbReference type="Proteomes" id="UP000001873"/>
    </source>
</evidence>
<dbReference type="Proteomes" id="UP000001873">
    <property type="component" value="Chromosome"/>
</dbReference>
<reference evidence="1 2" key="1">
    <citation type="journal article" date="2008" name="PLoS ONE">
        <title>Genome sequence of a lancefield group C Streptococcus zooepidemicus strain causing epidemic nephritis: new information about an old disease.</title>
        <authorList>
            <person name="Beres S.B."/>
            <person name="Sesso R."/>
            <person name="Pinto S.W.L."/>
            <person name="Hoe N.P."/>
            <person name="Porcella S.F."/>
            <person name="Deleo F.R."/>
            <person name="Musser J.M."/>
        </authorList>
    </citation>
    <scope>NUCLEOTIDE SEQUENCE [LARGE SCALE GENOMIC DNA]</scope>
    <source>
        <strain evidence="1 2">MGCS10565</strain>
    </source>
</reference>